<keyword evidence="8" id="KW-1185">Reference proteome</keyword>
<dbReference type="InterPro" id="IPR036291">
    <property type="entry name" value="NAD(P)-bd_dom_sf"/>
</dbReference>
<dbReference type="InterPro" id="IPR001509">
    <property type="entry name" value="Epimerase_deHydtase"/>
</dbReference>
<accession>A0A328P8D8</accession>
<keyword evidence="4 7" id="KW-0413">Isomerase</keyword>
<gene>
    <name evidence="7" type="primary">galE</name>
    <name evidence="7" type="ORF">DPC56_07205</name>
</gene>
<sequence length="325" mass="37169">MIFIVGGAGYIGSHVNKFLSKKGYKTLILDNLSKGHEEFVKWGEFIKGDLKDKRLLDKIFKEYNITTVMHFAALTDVRESIKDPGSYYRNNVKNTLNLLDAMQKNNINRFIFSSTCAVYGDPIETPITEDHPCNPISPYGRSKLMIEKILEDYSNAYDFNYVSLRYFNAAGADPQTEIGEWHEPETHLIPIILDVAIGKRENVQIFGTDYPTPNGTCIRDYIHVMDLADAHYKALKLLEEDKSEIFNLGNGDGFSVKEIIETCREVTGEEIPTIESDRRPGDPPILIGSSKKAKRILRWEPEFSDIKDIIETAWEWHQKLNNEII</sequence>
<dbReference type="EMBL" id="QLOE01000010">
    <property type="protein sequence ID" value="RAO78637.1"/>
    <property type="molecule type" value="Genomic_DNA"/>
</dbReference>
<comment type="similarity">
    <text evidence="2">Belongs to the NAD(P)-dependent epimerase/dehydratase family.</text>
</comment>
<evidence type="ECO:0000256" key="2">
    <source>
        <dbReference type="ARBA" id="ARBA00007637"/>
    </source>
</evidence>
<evidence type="ECO:0000256" key="5">
    <source>
        <dbReference type="ARBA" id="ARBA00023277"/>
    </source>
</evidence>
<dbReference type="Pfam" id="PF01370">
    <property type="entry name" value="Epimerase"/>
    <property type="match status" value="1"/>
</dbReference>
<evidence type="ECO:0000256" key="1">
    <source>
        <dbReference type="ARBA" id="ARBA00001911"/>
    </source>
</evidence>
<feature type="domain" description="NAD-dependent epimerase/dehydratase" evidence="6">
    <location>
        <begin position="2"/>
        <end position="249"/>
    </location>
</feature>
<dbReference type="PANTHER" id="PTHR43725">
    <property type="entry name" value="UDP-GLUCOSE 4-EPIMERASE"/>
    <property type="match status" value="1"/>
</dbReference>
<organism evidence="7 8">
    <name type="scientific">Methanothermobacter tenebrarum</name>
    <dbReference type="NCBI Taxonomy" id="680118"/>
    <lineage>
        <taxon>Archaea</taxon>
        <taxon>Methanobacteriati</taxon>
        <taxon>Methanobacteriota</taxon>
        <taxon>Methanomada group</taxon>
        <taxon>Methanobacteria</taxon>
        <taxon>Methanobacteriales</taxon>
        <taxon>Methanobacteriaceae</taxon>
        <taxon>Methanothermobacter</taxon>
    </lineage>
</organism>
<name>A0A328P8D8_9EURY</name>
<dbReference type="PANTHER" id="PTHR43725:SF53">
    <property type="entry name" value="UDP-ARABINOSE 4-EPIMERASE 1"/>
    <property type="match status" value="1"/>
</dbReference>
<dbReference type="Gene3D" id="3.40.50.720">
    <property type="entry name" value="NAD(P)-binding Rossmann-like Domain"/>
    <property type="match status" value="1"/>
</dbReference>
<dbReference type="SUPFAM" id="SSF51735">
    <property type="entry name" value="NAD(P)-binding Rossmann-fold domains"/>
    <property type="match status" value="1"/>
</dbReference>
<dbReference type="OrthoDB" id="4907at2157"/>
<dbReference type="AlphaFoldDB" id="A0A328P8D8"/>
<dbReference type="GO" id="GO:0003978">
    <property type="term" value="F:UDP-glucose 4-epimerase activity"/>
    <property type="evidence" value="ECO:0007669"/>
    <property type="project" value="UniProtKB-EC"/>
</dbReference>
<evidence type="ECO:0000313" key="7">
    <source>
        <dbReference type="EMBL" id="RAO78637.1"/>
    </source>
</evidence>
<evidence type="ECO:0000313" key="8">
    <source>
        <dbReference type="Proteomes" id="UP000249782"/>
    </source>
</evidence>
<evidence type="ECO:0000256" key="3">
    <source>
        <dbReference type="ARBA" id="ARBA00023027"/>
    </source>
</evidence>
<comment type="cofactor">
    <cofactor evidence="1">
        <name>NAD(+)</name>
        <dbReference type="ChEBI" id="CHEBI:57540"/>
    </cofactor>
</comment>
<comment type="caution">
    <text evidence="7">The sequence shown here is derived from an EMBL/GenBank/DDBJ whole genome shotgun (WGS) entry which is preliminary data.</text>
</comment>
<dbReference type="RefSeq" id="WP_112094401.1">
    <property type="nucleotide sequence ID" value="NZ_QLOE01000010.1"/>
</dbReference>
<reference evidence="7 8" key="1">
    <citation type="submission" date="2018-06" db="EMBL/GenBank/DDBJ databases">
        <title>Draft genome sequence of hyperthermophilic methanogen Methanothermobacter tenebrarum sp. MCM-B 1447.</title>
        <authorList>
            <person name="Pore S.D."/>
            <person name="Dagar S."/>
            <person name="Dhakephalkar P.K."/>
        </authorList>
    </citation>
    <scope>NUCLEOTIDE SEQUENCE [LARGE SCALE GENOMIC DNA]</scope>
    <source>
        <strain evidence="7 8">MCM B 1447</strain>
    </source>
</reference>
<dbReference type="Proteomes" id="UP000249782">
    <property type="component" value="Unassembled WGS sequence"/>
</dbReference>
<dbReference type="EC" id="5.1.3.2" evidence="7"/>
<dbReference type="NCBIfam" id="TIGR01179">
    <property type="entry name" value="galE"/>
    <property type="match status" value="1"/>
</dbReference>
<protein>
    <submittedName>
        <fullName evidence="7">UDP-glucose 4-epimerase GalE</fullName>
        <ecNumber evidence="7">5.1.3.2</ecNumber>
    </submittedName>
</protein>
<keyword evidence="3" id="KW-0520">NAD</keyword>
<evidence type="ECO:0000256" key="4">
    <source>
        <dbReference type="ARBA" id="ARBA00023235"/>
    </source>
</evidence>
<dbReference type="InterPro" id="IPR005886">
    <property type="entry name" value="UDP_G4E"/>
</dbReference>
<dbReference type="CDD" id="cd05247">
    <property type="entry name" value="UDP_G4E_1_SDR_e"/>
    <property type="match status" value="1"/>
</dbReference>
<keyword evidence="5" id="KW-0119">Carbohydrate metabolism</keyword>
<dbReference type="GO" id="GO:0033499">
    <property type="term" value="P:galactose catabolic process via UDP-galactose, Leloir pathway"/>
    <property type="evidence" value="ECO:0007669"/>
    <property type="project" value="TreeGrafter"/>
</dbReference>
<evidence type="ECO:0000259" key="6">
    <source>
        <dbReference type="Pfam" id="PF01370"/>
    </source>
</evidence>
<proteinExistence type="inferred from homology"/>
<dbReference type="Gene3D" id="3.90.25.10">
    <property type="entry name" value="UDP-galactose 4-epimerase, domain 1"/>
    <property type="match status" value="1"/>
</dbReference>